<proteinExistence type="predicted"/>
<dbReference type="PANTHER" id="PTHR47791">
    <property type="entry name" value="MEIOTICALLY UP-REGULATED GENE 191 PROTEIN"/>
    <property type="match status" value="1"/>
</dbReference>
<dbReference type="Proteomes" id="UP001202922">
    <property type="component" value="Unassembled WGS sequence"/>
</dbReference>
<dbReference type="InterPro" id="IPR008928">
    <property type="entry name" value="6-hairpin_glycosidase_sf"/>
</dbReference>
<comment type="caution">
    <text evidence="2">The sequence shown here is derived from an EMBL/GenBank/DDBJ whole genome shotgun (WGS) entry which is preliminary data.</text>
</comment>
<gene>
    <name evidence="2" type="ORF">L0M17_18245</name>
</gene>
<name>A0ABS9U5B3_9MICC</name>
<organism evidence="2 3">
    <name type="scientific">Sinomonas terrae</name>
    <dbReference type="NCBI Taxonomy" id="2908838"/>
    <lineage>
        <taxon>Bacteria</taxon>
        <taxon>Bacillati</taxon>
        <taxon>Actinomycetota</taxon>
        <taxon>Actinomycetes</taxon>
        <taxon>Micrococcales</taxon>
        <taxon>Micrococcaceae</taxon>
        <taxon>Sinomonas</taxon>
    </lineage>
</organism>
<evidence type="ECO:0000313" key="2">
    <source>
        <dbReference type="EMBL" id="MCH6471883.1"/>
    </source>
</evidence>
<evidence type="ECO:0000313" key="3">
    <source>
        <dbReference type="Proteomes" id="UP001202922"/>
    </source>
</evidence>
<dbReference type="InterPro" id="IPR005198">
    <property type="entry name" value="Glyco_hydro_76"/>
</dbReference>
<dbReference type="EMBL" id="JAKZBV010000001">
    <property type="protein sequence ID" value="MCH6471883.1"/>
    <property type="molecule type" value="Genomic_DNA"/>
</dbReference>
<dbReference type="Pfam" id="PF03663">
    <property type="entry name" value="Glyco_hydro_76"/>
    <property type="match status" value="1"/>
</dbReference>
<reference evidence="2 3" key="1">
    <citation type="submission" date="2022-03" db="EMBL/GenBank/DDBJ databases">
        <title>Sinomonas sp. isolated from a soil.</title>
        <authorList>
            <person name="Han J."/>
            <person name="Kim D.-U."/>
        </authorList>
    </citation>
    <scope>NUCLEOTIDE SEQUENCE [LARGE SCALE GENOMIC DNA]</scope>
    <source>
        <strain evidence="2 3">5-5</strain>
    </source>
</reference>
<dbReference type="InterPro" id="IPR053169">
    <property type="entry name" value="MUG_Protein"/>
</dbReference>
<keyword evidence="3" id="KW-1185">Reference proteome</keyword>
<protein>
    <submittedName>
        <fullName evidence="2">Glycosyl hydrolase</fullName>
    </submittedName>
</protein>
<evidence type="ECO:0000256" key="1">
    <source>
        <dbReference type="SAM" id="MobiDB-lite"/>
    </source>
</evidence>
<dbReference type="RefSeq" id="WP_241055812.1">
    <property type="nucleotide sequence ID" value="NZ_JAKZBV010000001.1"/>
</dbReference>
<accession>A0ABS9U5B3</accession>
<sequence>MSTPETAAARASAAAESVTSSFGHQPLRVRGTWLAWVQDPHRRLQLPWSEWHYWWQAHLLDCLIDAAEREAEGGDAARAGALQWLALAQRHLRGIRLRNFGRFPNMFFDDMAWLALASQRAEALSRKLTGHGLPPAGTAVRELGRRLVAGDTDDLGGGMFWNTRRQYKNTATTGPGALFFARAGDRGRAQTLVGWLYETLFDPEQGLFLDGIHVPGKGEPKMSPEPRLTRDIWAYNQGTVLGALLALGDAGDTGHGEASLGYANNRPEDPASTNLERAAALVDAVDRELTVVVATPSGGAPGGASPTGEHEPEIRVLKAHGGGDGGLFMGILARYLGIAAIDPRLPVRTQATAARLVTDTAEALWQGRDERPRPGSQPHLVFPAHPGELASSSYPRGQGEPVELCTQVQAWTVLEAAHRVTKGN</sequence>
<dbReference type="GO" id="GO:0016787">
    <property type="term" value="F:hydrolase activity"/>
    <property type="evidence" value="ECO:0007669"/>
    <property type="project" value="UniProtKB-KW"/>
</dbReference>
<dbReference type="Gene3D" id="1.50.10.20">
    <property type="match status" value="1"/>
</dbReference>
<dbReference type="SUPFAM" id="SSF48208">
    <property type="entry name" value="Six-hairpin glycosidases"/>
    <property type="match status" value="1"/>
</dbReference>
<dbReference type="PANTHER" id="PTHR47791:SF3">
    <property type="entry name" value="MEIOTICALLY UP-REGULATED GENE 191 PROTEIN"/>
    <property type="match status" value="1"/>
</dbReference>
<feature type="region of interest" description="Disordered" evidence="1">
    <location>
        <begin position="368"/>
        <end position="398"/>
    </location>
</feature>
<keyword evidence="2" id="KW-0378">Hydrolase</keyword>